<dbReference type="Pfam" id="PF00126">
    <property type="entry name" value="HTH_1"/>
    <property type="match status" value="1"/>
</dbReference>
<reference evidence="3" key="2">
    <citation type="submission" date="2024-01" db="EMBL/GenBank/DDBJ databases">
        <title>Roseobacter fucihabitans sp. nov., isolated from the brown alga Fucus spiralis.</title>
        <authorList>
            <person name="Hahnke S."/>
            <person name="Berger M."/>
            <person name="Schlingloff A."/>
            <person name="Athale I."/>
            <person name="Neumann-Schaal M."/>
            <person name="Adenaya A."/>
            <person name="Poehlein A."/>
            <person name="Daniel R."/>
            <person name="Pertersen J."/>
            <person name="Brinkhoff T."/>
        </authorList>
    </citation>
    <scope>NUCLEOTIDE SEQUENCE [LARGE SCALE GENOMIC DNA]</scope>
    <source>
        <strain evidence="3">B14</strain>
    </source>
</reference>
<sequence>MKPGSILEAAQNLGRTQPAVSLALKVLQETLEMTSFDRDIRALKPVPEAYFLLAKAESVLTQASQLHRTMGRMQIGDDGEV</sequence>
<dbReference type="PANTHER" id="PTHR30419">
    <property type="entry name" value="HTH-TYPE TRANSCRIPTIONAL REGULATOR YBHD"/>
    <property type="match status" value="1"/>
</dbReference>
<dbReference type="InterPro" id="IPR050950">
    <property type="entry name" value="HTH-type_LysR_regulators"/>
</dbReference>
<dbReference type="PROSITE" id="PS50931">
    <property type="entry name" value="HTH_LYSR"/>
    <property type="match status" value="1"/>
</dbReference>
<accession>A0ABZ2BPA1</accession>
<dbReference type="EMBL" id="CP143423">
    <property type="protein sequence ID" value="WVX47824.1"/>
    <property type="molecule type" value="Genomic_DNA"/>
</dbReference>
<dbReference type="InterPro" id="IPR036390">
    <property type="entry name" value="WH_DNA-bd_sf"/>
</dbReference>
<organism evidence="2 3">
    <name type="scientific">Roseobacter fucihabitans</name>
    <dbReference type="NCBI Taxonomy" id="1537242"/>
    <lineage>
        <taxon>Bacteria</taxon>
        <taxon>Pseudomonadati</taxon>
        <taxon>Pseudomonadota</taxon>
        <taxon>Alphaproteobacteria</taxon>
        <taxon>Rhodobacterales</taxon>
        <taxon>Roseobacteraceae</taxon>
        <taxon>Roseobacter</taxon>
    </lineage>
</organism>
<protein>
    <recommendedName>
        <fullName evidence="1">HTH lysR-type domain-containing protein</fullName>
    </recommendedName>
</protein>
<dbReference type="SUPFAM" id="SSF46785">
    <property type="entry name" value="Winged helix' DNA-binding domain"/>
    <property type="match status" value="1"/>
</dbReference>
<keyword evidence="3" id="KW-1185">Reference proteome</keyword>
<proteinExistence type="predicted"/>
<evidence type="ECO:0000313" key="2">
    <source>
        <dbReference type="EMBL" id="WVX47824.1"/>
    </source>
</evidence>
<name>A0ABZ2BPA1_9RHOB</name>
<evidence type="ECO:0000259" key="1">
    <source>
        <dbReference type="PROSITE" id="PS50931"/>
    </source>
</evidence>
<dbReference type="InterPro" id="IPR000847">
    <property type="entry name" value="LysR_HTH_N"/>
</dbReference>
<dbReference type="PANTHER" id="PTHR30419:SF30">
    <property type="entry name" value="LYSR FAMILY TRANSCRIPTIONAL REGULATOR"/>
    <property type="match status" value="1"/>
</dbReference>
<dbReference type="InterPro" id="IPR036388">
    <property type="entry name" value="WH-like_DNA-bd_sf"/>
</dbReference>
<evidence type="ECO:0000313" key="3">
    <source>
        <dbReference type="Proteomes" id="UP001318682"/>
    </source>
</evidence>
<reference evidence="2 3" key="1">
    <citation type="submission" date="2015-07" db="EMBL/GenBank/DDBJ databases">
        <authorList>
            <person name="Voget S."/>
            <person name="Dogs M."/>
            <person name="Brinkhoff T.H."/>
            <person name="Daniel R."/>
        </authorList>
    </citation>
    <scope>NUCLEOTIDE SEQUENCE [LARGE SCALE GENOMIC DNA]</scope>
    <source>
        <strain evidence="2 3">B14</strain>
    </source>
</reference>
<dbReference type="Proteomes" id="UP001318682">
    <property type="component" value="Chromosome"/>
</dbReference>
<gene>
    <name evidence="2" type="ORF">ROLI_008970</name>
</gene>
<dbReference type="Gene3D" id="1.10.10.10">
    <property type="entry name" value="Winged helix-like DNA-binding domain superfamily/Winged helix DNA-binding domain"/>
    <property type="match status" value="1"/>
</dbReference>
<feature type="domain" description="HTH lysR-type" evidence="1">
    <location>
        <begin position="1"/>
        <end position="46"/>
    </location>
</feature>